<keyword evidence="2" id="KW-0449">Lipoprotein</keyword>
<evidence type="ECO:0000313" key="5">
    <source>
        <dbReference type="Proteomes" id="UP000251853"/>
    </source>
</evidence>
<accession>A0A174E3T1</accession>
<dbReference type="Gene3D" id="1.20.5.190">
    <property type="match status" value="2"/>
</dbReference>
<feature type="coiled-coil region" evidence="1">
    <location>
        <begin position="28"/>
        <end position="111"/>
    </location>
</feature>
<dbReference type="AlphaFoldDB" id="A0A174E3T1"/>
<evidence type="ECO:0000313" key="2">
    <source>
        <dbReference type="EMBL" id="CUO31099.1"/>
    </source>
</evidence>
<organism evidence="2 4">
    <name type="scientific">Enterocloster clostridioformis</name>
    <dbReference type="NCBI Taxonomy" id="1531"/>
    <lineage>
        <taxon>Bacteria</taxon>
        <taxon>Bacillati</taxon>
        <taxon>Bacillota</taxon>
        <taxon>Clostridia</taxon>
        <taxon>Lachnospirales</taxon>
        <taxon>Lachnospiraceae</taxon>
        <taxon>Enterocloster</taxon>
    </lineage>
</organism>
<sequence>MTENQKMDLILQKLGGIEGGLASVGEDVRLLQGDVQSLKEDVQSLKEDVQTLKEDVQTLKGDVQSLKEDVQTLKEDVQTLKEDVQTLKEDVQSLKERVTNIEITLENETNRNIQLVAEGHLNLDRKLDEALKELHPNTMYHLKVNHLDGEVTKMKRILNMA</sequence>
<keyword evidence="1" id="KW-0175">Coiled coil</keyword>
<proteinExistence type="predicted"/>
<dbReference type="Proteomes" id="UP000095512">
    <property type="component" value="Unassembled WGS sequence"/>
</dbReference>
<evidence type="ECO:0000313" key="3">
    <source>
        <dbReference type="EMBL" id="SQB04303.1"/>
    </source>
</evidence>
<dbReference type="RefSeq" id="WP_057571320.1">
    <property type="nucleotide sequence ID" value="NZ_CATYWZ010000013.1"/>
</dbReference>
<evidence type="ECO:0000313" key="4">
    <source>
        <dbReference type="Proteomes" id="UP000095512"/>
    </source>
</evidence>
<dbReference type="EMBL" id="CZAB01000004">
    <property type="protein sequence ID" value="CUO31099.1"/>
    <property type="molecule type" value="Genomic_DNA"/>
</dbReference>
<dbReference type="EMBL" id="UAVW01000001">
    <property type="protein sequence ID" value="SQB04303.1"/>
    <property type="molecule type" value="Genomic_DNA"/>
</dbReference>
<dbReference type="SUPFAM" id="SSF58100">
    <property type="entry name" value="Bacterial hemolysins"/>
    <property type="match status" value="1"/>
</dbReference>
<protein>
    <submittedName>
        <fullName evidence="2">Murein lipoprotein</fullName>
    </submittedName>
</protein>
<keyword evidence="5" id="KW-1185">Reference proteome</keyword>
<reference evidence="2 4" key="1">
    <citation type="submission" date="2015-09" db="EMBL/GenBank/DDBJ databases">
        <authorList>
            <consortium name="Pathogen Informatics"/>
        </authorList>
    </citation>
    <scope>NUCLEOTIDE SEQUENCE [LARGE SCALE GENOMIC DNA]</scope>
    <source>
        <strain evidence="2 4">2789STDY5834865</strain>
    </source>
</reference>
<gene>
    <name evidence="2" type="ORF">ERS852480_00855</name>
    <name evidence="3" type="ORF">NCTC11224_00713</name>
</gene>
<reference evidence="3 5" key="2">
    <citation type="submission" date="2018-06" db="EMBL/GenBank/DDBJ databases">
        <authorList>
            <consortium name="Pathogen Informatics"/>
            <person name="Doyle S."/>
        </authorList>
    </citation>
    <scope>NUCLEOTIDE SEQUENCE [LARGE SCALE GENOMIC DNA]</scope>
    <source>
        <strain evidence="3 5">NCTC11224</strain>
    </source>
</reference>
<name>A0A174E3T1_9FIRM</name>
<dbReference type="Proteomes" id="UP000251853">
    <property type="component" value="Unassembled WGS sequence"/>
</dbReference>
<evidence type="ECO:0000256" key="1">
    <source>
        <dbReference type="SAM" id="Coils"/>
    </source>
</evidence>